<dbReference type="PANTHER" id="PTHR46098">
    <property type="entry name" value="TRNA (CYTOSINE(38)-C(5))-METHYLTRANSFERASE"/>
    <property type="match status" value="1"/>
</dbReference>
<sequence length="221" mass="25277">MNYIDLFSGILGFSLSAYWADMKFENHYISEIDPFCCELAKKRFPDAINLGDIRNHKEWKLEPGEYIITGGYPCQPFSCAGKQLQEKDDRNLWPAMRGAVRRIRPLWVVAENVPGSASYIKKTIKPELEAQNYEVWPFSISTRTLRAPHLRCRLWIVAHSKSDGREGSVCGDFENGFNESWAIRESSGALDPRLSVFETFEKRVGKPAVLRMDDGIPNRVD</sequence>
<evidence type="ECO:0000313" key="4">
    <source>
        <dbReference type="EMBL" id="KKK60600.1"/>
    </source>
</evidence>
<evidence type="ECO:0000256" key="3">
    <source>
        <dbReference type="ARBA" id="ARBA00022691"/>
    </source>
</evidence>
<dbReference type="AlphaFoldDB" id="A0A0F8XHU6"/>
<dbReference type="InterPro" id="IPR001525">
    <property type="entry name" value="C5_MeTfrase"/>
</dbReference>
<dbReference type="InterPro" id="IPR050750">
    <property type="entry name" value="C5-MTase"/>
</dbReference>
<proteinExistence type="predicted"/>
<feature type="non-terminal residue" evidence="4">
    <location>
        <position position="221"/>
    </location>
</feature>
<dbReference type="Pfam" id="PF00145">
    <property type="entry name" value="DNA_methylase"/>
    <property type="match status" value="1"/>
</dbReference>
<keyword evidence="1" id="KW-0489">Methyltransferase</keyword>
<dbReference type="SUPFAM" id="SSF53335">
    <property type="entry name" value="S-adenosyl-L-methionine-dependent methyltransferases"/>
    <property type="match status" value="1"/>
</dbReference>
<keyword evidence="2" id="KW-0808">Transferase</keyword>
<protein>
    <recommendedName>
        <fullName evidence="5">DNA (cytosine-5-)-methyltransferase</fullName>
    </recommendedName>
</protein>
<dbReference type="PROSITE" id="PS51679">
    <property type="entry name" value="SAM_MT_C5"/>
    <property type="match status" value="1"/>
</dbReference>
<gene>
    <name evidence="4" type="ORF">LCGC14_3022760</name>
</gene>
<dbReference type="EMBL" id="LAZR01062887">
    <property type="protein sequence ID" value="KKK60600.1"/>
    <property type="molecule type" value="Genomic_DNA"/>
</dbReference>
<keyword evidence="3" id="KW-0949">S-adenosyl-L-methionine</keyword>
<dbReference type="PANTHER" id="PTHR46098:SF1">
    <property type="entry name" value="TRNA (CYTOSINE(38)-C(5))-METHYLTRANSFERASE"/>
    <property type="match status" value="1"/>
</dbReference>
<dbReference type="Gene3D" id="3.40.50.150">
    <property type="entry name" value="Vaccinia Virus protein VP39"/>
    <property type="match status" value="1"/>
</dbReference>
<accession>A0A0F8XHU6</accession>
<evidence type="ECO:0000256" key="2">
    <source>
        <dbReference type="ARBA" id="ARBA00022679"/>
    </source>
</evidence>
<dbReference type="InterPro" id="IPR029063">
    <property type="entry name" value="SAM-dependent_MTases_sf"/>
</dbReference>
<comment type="caution">
    <text evidence="4">The sequence shown here is derived from an EMBL/GenBank/DDBJ whole genome shotgun (WGS) entry which is preliminary data.</text>
</comment>
<evidence type="ECO:0008006" key="5">
    <source>
        <dbReference type="Google" id="ProtNLM"/>
    </source>
</evidence>
<name>A0A0F8XHU6_9ZZZZ</name>
<organism evidence="4">
    <name type="scientific">marine sediment metagenome</name>
    <dbReference type="NCBI Taxonomy" id="412755"/>
    <lineage>
        <taxon>unclassified sequences</taxon>
        <taxon>metagenomes</taxon>
        <taxon>ecological metagenomes</taxon>
    </lineage>
</organism>
<dbReference type="GO" id="GO:0032259">
    <property type="term" value="P:methylation"/>
    <property type="evidence" value="ECO:0007669"/>
    <property type="project" value="UniProtKB-KW"/>
</dbReference>
<reference evidence="4" key="1">
    <citation type="journal article" date="2015" name="Nature">
        <title>Complex archaea that bridge the gap between prokaryotes and eukaryotes.</title>
        <authorList>
            <person name="Spang A."/>
            <person name="Saw J.H."/>
            <person name="Jorgensen S.L."/>
            <person name="Zaremba-Niedzwiedzka K."/>
            <person name="Martijn J."/>
            <person name="Lind A.E."/>
            <person name="van Eijk R."/>
            <person name="Schleper C."/>
            <person name="Guy L."/>
            <person name="Ettema T.J."/>
        </authorList>
    </citation>
    <scope>NUCLEOTIDE SEQUENCE</scope>
</reference>
<dbReference type="GO" id="GO:0008168">
    <property type="term" value="F:methyltransferase activity"/>
    <property type="evidence" value="ECO:0007669"/>
    <property type="project" value="UniProtKB-KW"/>
</dbReference>
<evidence type="ECO:0000256" key="1">
    <source>
        <dbReference type="ARBA" id="ARBA00022603"/>
    </source>
</evidence>